<dbReference type="InterPro" id="IPR004843">
    <property type="entry name" value="Calcineurin-like_PHP"/>
</dbReference>
<dbReference type="PRINTS" id="PR00114">
    <property type="entry name" value="STPHPHTASE"/>
</dbReference>
<proteinExistence type="predicted"/>
<comment type="caution">
    <text evidence="2">The sequence shown here is derived from an EMBL/GenBank/DDBJ whole genome shotgun (WGS) entry which is preliminary data.</text>
</comment>
<dbReference type="SUPFAM" id="SSF56300">
    <property type="entry name" value="Metallo-dependent phosphatases"/>
    <property type="match status" value="1"/>
</dbReference>
<protein>
    <submittedName>
        <fullName evidence="2">Serine/threonine protein phosphatase</fullName>
    </submittedName>
</protein>
<dbReference type="PANTHER" id="PTHR11668">
    <property type="entry name" value="SERINE/THREONINE PROTEIN PHOSPHATASE"/>
    <property type="match status" value="1"/>
</dbReference>
<dbReference type="SMART" id="SM00156">
    <property type="entry name" value="PP2Ac"/>
    <property type="match status" value="1"/>
</dbReference>
<dbReference type="InterPro" id="IPR050341">
    <property type="entry name" value="PP1_catalytic_subunit"/>
</dbReference>
<evidence type="ECO:0000259" key="1">
    <source>
        <dbReference type="SMART" id="SM00156"/>
    </source>
</evidence>
<feature type="domain" description="Serine/threonine specific protein phosphatases" evidence="1">
    <location>
        <begin position="26"/>
        <end position="305"/>
    </location>
</feature>
<dbReference type="EMBL" id="DSJT01000023">
    <property type="protein sequence ID" value="HEF87604.1"/>
    <property type="molecule type" value="Genomic_DNA"/>
</dbReference>
<organism evidence="2">
    <name type="scientific">Thermosphaera aggregans</name>
    <dbReference type="NCBI Taxonomy" id="54254"/>
    <lineage>
        <taxon>Archaea</taxon>
        <taxon>Thermoproteota</taxon>
        <taxon>Thermoprotei</taxon>
        <taxon>Desulfurococcales</taxon>
        <taxon>Desulfurococcaceae</taxon>
        <taxon>Thermosphaera</taxon>
    </lineage>
</organism>
<dbReference type="Gene3D" id="3.60.21.10">
    <property type="match status" value="1"/>
</dbReference>
<dbReference type="InterPro" id="IPR029052">
    <property type="entry name" value="Metallo-depent_PP-like"/>
</dbReference>
<gene>
    <name evidence="2" type="ORF">ENP55_04825</name>
</gene>
<dbReference type="PANTHER" id="PTHR11668:SF496">
    <property type="entry name" value="SERINE_THREONINE-PROTEIN PHOSPHATASE"/>
    <property type="match status" value="1"/>
</dbReference>
<dbReference type="CDD" id="cd00144">
    <property type="entry name" value="MPP_PPP_family"/>
    <property type="match status" value="1"/>
</dbReference>
<dbReference type="Pfam" id="PF00149">
    <property type="entry name" value="Metallophos"/>
    <property type="match status" value="1"/>
</dbReference>
<reference evidence="2" key="1">
    <citation type="journal article" date="2020" name="mSystems">
        <title>Genome- and Community-Level Interaction Insights into Carbon Utilization and Element Cycling Functions of Hydrothermarchaeota in Hydrothermal Sediment.</title>
        <authorList>
            <person name="Zhou Z."/>
            <person name="Liu Y."/>
            <person name="Xu W."/>
            <person name="Pan J."/>
            <person name="Luo Z.H."/>
            <person name="Li M."/>
        </authorList>
    </citation>
    <scope>NUCLEOTIDE SEQUENCE [LARGE SCALE GENOMIC DNA]</scope>
    <source>
        <strain evidence="2">SpSt-23</strain>
    </source>
</reference>
<dbReference type="GO" id="GO:0004722">
    <property type="term" value="F:protein serine/threonine phosphatase activity"/>
    <property type="evidence" value="ECO:0007669"/>
    <property type="project" value="TreeGrafter"/>
</dbReference>
<dbReference type="GO" id="GO:0005737">
    <property type="term" value="C:cytoplasm"/>
    <property type="evidence" value="ECO:0007669"/>
    <property type="project" value="TreeGrafter"/>
</dbReference>
<sequence length="309" mass="34387">MFMVKLDEILREVLDIASDPGKMIELIRKASGYIKDSTRNFVYHKPGVVEIEKGVNLHIIGDLHGDIHSLLTILGDKHELLGKGSDLLVFLGDYVDRGDYQVETLAMLLYLKTVFKDQLILLRGNHEPPSWLIPHPHDFPSVLIEKYGKDGERVYSEALSLFNMLPVAAYLPGELLMLHGGPPLKVLEASSFEEAFSISTGEAGPEMLEEILWSDPVELNVEFLDSPRGAGVLYGKKVSSKALSLINGKYIVRSHEMVNGYRLAHDGLVITVFDAAIPYGLDAIGVVEYLYDSVSNQYKLNLVKKPPKI</sequence>
<evidence type="ECO:0000313" key="2">
    <source>
        <dbReference type="EMBL" id="HEF87604.1"/>
    </source>
</evidence>
<dbReference type="InterPro" id="IPR006186">
    <property type="entry name" value="Ser/Thr-sp_prot-phosphatase"/>
</dbReference>
<accession>A0A7C2FYB5</accession>
<dbReference type="AlphaFoldDB" id="A0A7C2FYB5"/>
<name>A0A7C2FYB5_9CREN</name>